<accession>A0ABP7V3U0</accession>
<evidence type="ECO:0000256" key="1">
    <source>
        <dbReference type="SAM" id="Phobius"/>
    </source>
</evidence>
<keyword evidence="4" id="KW-1185">Reference proteome</keyword>
<dbReference type="Proteomes" id="UP001501734">
    <property type="component" value="Unassembled WGS sequence"/>
</dbReference>
<feature type="transmembrane region" description="Helical" evidence="1">
    <location>
        <begin position="12"/>
        <end position="31"/>
    </location>
</feature>
<sequence length="197" mass="22538">MLAKTTMTDSYFFGLEGFIVIAVIVALSLAITKFSRKVSSKYLIEKIAQLDQTTYQHIANVPFKQLNQTIDHLVLSTYGIFIIERKKFNGKISGDQVDSNWIIQTKKDQQTIPNPLANLTAKISSIAQELNMQEKYFYPIIAFSNSTELEVEQKLINKSVANYDQINETIQFYQTPKISKEKISELITLLETMKLDK</sequence>
<keyword evidence="1" id="KW-1133">Transmembrane helix</keyword>
<dbReference type="Pfam" id="PF08378">
    <property type="entry name" value="NERD"/>
    <property type="match status" value="1"/>
</dbReference>
<evidence type="ECO:0000259" key="2">
    <source>
        <dbReference type="PROSITE" id="PS50965"/>
    </source>
</evidence>
<dbReference type="InterPro" id="IPR011528">
    <property type="entry name" value="NERD"/>
</dbReference>
<comment type="caution">
    <text evidence="3">The sequence shown here is derived from an EMBL/GenBank/DDBJ whole genome shotgun (WGS) entry which is preliminary data.</text>
</comment>
<organism evidence="3 4">
    <name type="scientific">Amphibacillus indicireducens</name>
    <dbReference type="NCBI Taxonomy" id="1076330"/>
    <lineage>
        <taxon>Bacteria</taxon>
        <taxon>Bacillati</taxon>
        <taxon>Bacillota</taxon>
        <taxon>Bacilli</taxon>
        <taxon>Bacillales</taxon>
        <taxon>Bacillaceae</taxon>
        <taxon>Amphibacillus</taxon>
    </lineage>
</organism>
<dbReference type="RefSeq" id="WP_344909610.1">
    <property type="nucleotide sequence ID" value="NZ_BAABDL010000014.1"/>
</dbReference>
<feature type="domain" description="NERD" evidence="2">
    <location>
        <begin position="35"/>
        <end position="149"/>
    </location>
</feature>
<evidence type="ECO:0000313" key="4">
    <source>
        <dbReference type="Proteomes" id="UP001501734"/>
    </source>
</evidence>
<protein>
    <recommendedName>
        <fullName evidence="2">NERD domain-containing protein</fullName>
    </recommendedName>
</protein>
<reference evidence="4" key="1">
    <citation type="journal article" date="2019" name="Int. J. Syst. Evol. Microbiol.">
        <title>The Global Catalogue of Microorganisms (GCM) 10K type strain sequencing project: providing services to taxonomists for standard genome sequencing and annotation.</title>
        <authorList>
            <consortium name="The Broad Institute Genomics Platform"/>
            <consortium name="The Broad Institute Genome Sequencing Center for Infectious Disease"/>
            <person name="Wu L."/>
            <person name="Ma J."/>
        </authorList>
    </citation>
    <scope>NUCLEOTIDE SEQUENCE [LARGE SCALE GENOMIC DNA]</scope>
    <source>
        <strain evidence="4">JCM 17250</strain>
    </source>
</reference>
<name>A0ABP7V3U0_9BACI</name>
<keyword evidence="1" id="KW-0812">Transmembrane</keyword>
<gene>
    <name evidence="3" type="ORF">GCM10022410_02520</name>
</gene>
<proteinExistence type="predicted"/>
<dbReference type="PROSITE" id="PS50965">
    <property type="entry name" value="NERD"/>
    <property type="match status" value="1"/>
</dbReference>
<keyword evidence="1" id="KW-0472">Membrane</keyword>
<dbReference type="EMBL" id="BAABDL010000014">
    <property type="protein sequence ID" value="GAA4058835.1"/>
    <property type="molecule type" value="Genomic_DNA"/>
</dbReference>
<evidence type="ECO:0000313" key="3">
    <source>
        <dbReference type="EMBL" id="GAA4058835.1"/>
    </source>
</evidence>